<evidence type="ECO:0000256" key="3">
    <source>
        <dbReference type="ARBA" id="ARBA00022448"/>
    </source>
</evidence>
<dbReference type="AlphaFoldDB" id="A0A853FM50"/>
<comment type="function">
    <text evidence="13">Mediates influx of magnesium ions. Alternates between open and closed states. Activated by low cytoplasmic Mg(2+) levels. Inactive when cytoplasmic Mg(2+) levels are high.</text>
</comment>
<accession>A0A853FM50</accession>
<evidence type="ECO:0000313" key="16">
    <source>
        <dbReference type="EMBL" id="NYT38976.1"/>
    </source>
</evidence>
<dbReference type="CDD" id="cd12822">
    <property type="entry name" value="TmCorA-like"/>
    <property type="match status" value="1"/>
</dbReference>
<evidence type="ECO:0000256" key="13">
    <source>
        <dbReference type="ARBA" id="ARBA00045497"/>
    </source>
</evidence>
<evidence type="ECO:0000256" key="6">
    <source>
        <dbReference type="ARBA" id="ARBA00022692"/>
    </source>
</evidence>
<keyword evidence="3" id="KW-0813">Transport</keyword>
<comment type="similarity">
    <text evidence="2">Belongs to the CorA metal ion transporter (MIT) (TC 1.A.35) family.</text>
</comment>
<dbReference type="GO" id="GO:0000287">
    <property type="term" value="F:magnesium ion binding"/>
    <property type="evidence" value="ECO:0007669"/>
    <property type="project" value="TreeGrafter"/>
</dbReference>
<dbReference type="EMBL" id="JACCEW010000009">
    <property type="protein sequence ID" value="NYT38976.1"/>
    <property type="molecule type" value="Genomic_DNA"/>
</dbReference>
<dbReference type="RefSeq" id="WP_129971543.1">
    <property type="nucleotide sequence ID" value="NZ_JACCEW010000009.1"/>
</dbReference>
<feature type="transmembrane region" description="Helical" evidence="15">
    <location>
        <begin position="353"/>
        <end position="374"/>
    </location>
</feature>
<dbReference type="PANTHER" id="PTHR46494">
    <property type="entry name" value="CORA FAMILY METAL ION TRANSPORTER (EUROFUNG)"/>
    <property type="match status" value="1"/>
</dbReference>
<keyword evidence="4" id="KW-1003">Cell membrane</keyword>
<comment type="catalytic activity">
    <reaction evidence="12">
        <text>Mg(2+)(in) = Mg(2+)(out)</text>
        <dbReference type="Rhea" id="RHEA:29827"/>
        <dbReference type="ChEBI" id="CHEBI:18420"/>
    </reaction>
</comment>
<dbReference type="SUPFAM" id="SSF144083">
    <property type="entry name" value="Magnesium transport protein CorA, transmembrane region"/>
    <property type="match status" value="1"/>
</dbReference>
<dbReference type="InterPro" id="IPR002523">
    <property type="entry name" value="MgTranspt_CorA/ZnTranspt_ZntB"/>
</dbReference>
<keyword evidence="5" id="KW-0997">Cell inner membrane</keyword>
<evidence type="ECO:0000256" key="5">
    <source>
        <dbReference type="ARBA" id="ARBA00022519"/>
    </source>
</evidence>
<feature type="transmembrane region" description="Helical" evidence="15">
    <location>
        <begin position="321"/>
        <end position="341"/>
    </location>
</feature>
<dbReference type="Pfam" id="PF01544">
    <property type="entry name" value="CorA"/>
    <property type="match status" value="1"/>
</dbReference>
<evidence type="ECO:0000256" key="10">
    <source>
        <dbReference type="ARBA" id="ARBA00023065"/>
    </source>
</evidence>
<dbReference type="InterPro" id="IPR045861">
    <property type="entry name" value="CorA_cytoplasmic_dom"/>
</dbReference>
<dbReference type="PANTHER" id="PTHR46494:SF3">
    <property type="entry name" value="ZINC TRANSPORT PROTEIN ZNTB"/>
    <property type="match status" value="1"/>
</dbReference>
<keyword evidence="8" id="KW-0460">Magnesium</keyword>
<evidence type="ECO:0000313" key="17">
    <source>
        <dbReference type="Proteomes" id="UP000580517"/>
    </source>
</evidence>
<feature type="region of interest" description="Disordered" evidence="14">
    <location>
        <begin position="101"/>
        <end position="121"/>
    </location>
</feature>
<organism evidence="16 17">
    <name type="scientific">Allopusillimonas soli</name>
    <dbReference type="NCBI Taxonomy" id="659016"/>
    <lineage>
        <taxon>Bacteria</taxon>
        <taxon>Pseudomonadati</taxon>
        <taxon>Pseudomonadota</taxon>
        <taxon>Betaproteobacteria</taxon>
        <taxon>Burkholderiales</taxon>
        <taxon>Alcaligenaceae</taxon>
        <taxon>Allopusillimonas</taxon>
    </lineage>
</organism>
<dbReference type="GO" id="GO:0050897">
    <property type="term" value="F:cobalt ion binding"/>
    <property type="evidence" value="ECO:0007669"/>
    <property type="project" value="TreeGrafter"/>
</dbReference>
<dbReference type="GO" id="GO:0015095">
    <property type="term" value="F:magnesium ion transmembrane transporter activity"/>
    <property type="evidence" value="ECO:0007669"/>
    <property type="project" value="TreeGrafter"/>
</dbReference>
<keyword evidence="17" id="KW-1185">Reference proteome</keyword>
<dbReference type="Gene3D" id="1.20.58.340">
    <property type="entry name" value="Magnesium transport protein CorA, transmembrane region"/>
    <property type="match status" value="2"/>
</dbReference>
<dbReference type="GO" id="GO:0005886">
    <property type="term" value="C:plasma membrane"/>
    <property type="evidence" value="ECO:0007669"/>
    <property type="project" value="UniProtKB-SubCell"/>
</dbReference>
<protein>
    <submittedName>
        <fullName evidence="16">Magnesium transporter CorA family protein</fullName>
    </submittedName>
</protein>
<keyword evidence="9 15" id="KW-1133">Transmembrane helix</keyword>
<reference evidence="16 17" key="1">
    <citation type="submission" date="2020-07" db="EMBL/GenBank/DDBJ databases">
        <title>Taxonomic revisions and descriptions of new bacterial species based on genomic comparisons in the high-G+C-content subgroup of the family Alcaligenaceae.</title>
        <authorList>
            <person name="Szabo A."/>
            <person name="Felfoldi T."/>
        </authorList>
    </citation>
    <scope>NUCLEOTIDE SEQUENCE [LARGE SCALE GENOMIC DNA]</scope>
    <source>
        <strain evidence="16 17">DSM 25264</strain>
    </source>
</reference>
<dbReference type="Proteomes" id="UP000580517">
    <property type="component" value="Unassembled WGS sequence"/>
</dbReference>
<dbReference type="OrthoDB" id="9803416at2"/>
<keyword evidence="7" id="KW-0862">Zinc</keyword>
<evidence type="ECO:0000256" key="8">
    <source>
        <dbReference type="ARBA" id="ARBA00022842"/>
    </source>
</evidence>
<keyword evidence="6 15" id="KW-0812">Transmembrane</keyword>
<comment type="caution">
    <text evidence="16">The sequence shown here is derived from an EMBL/GenBank/DDBJ whole genome shotgun (WGS) entry which is preliminary data.</text>
</comment>
<sequence>MSSARIILIRPERKTIETLDEPPESMPQDGFIWMACDRDTFSREPDVVQGLLARWTGGRLLELHVSDLLNANSPSQFDFTSRYEMLVFRRLADNQFETGTDAAPAANAKNDRSASKSNPLPAARKAQTLPVGFVVFEKVLLSVHPPGCSVLEAYSRRLDQLASRELEAAGAAPSGPTRLPDAPAELMLRIVSQMVDAYLDLRKTMTRQLDHWQQRLLRPNIYFDNWDGLLKARQSLHHLYDICEDQHNALDRWMDVLEDLPAPDTPDAQHEHDQLLVRSRDILEHIERVSHHVRQLERSAETAIQIHFNIQNNRTNDVMRMLTAITAIFLPLNLIAGIFGMNFQFTPWLHTKLGFWGTLAVMLLIAITLVAFFARKRYLSSSKLD</sequence>
<evidence type="ECO:0000256" key="1">
    <source>
        <dbReference type="ARBA" id="ARBA00004651"/>
    </source>
</evidence>
<evidence type="ECO:0000256" key="14">
    <source>
        <dbReference type="SAM" id="MobiDB-lite"/>
    </source>
</evidence>
<evidence type="ECO:0000256" key="7">
    <source>
        <dbReference type="ARBA" id="ARBA00022833"/>
    </source>
</evidence>
<dbReference type="InterPro" id="IPR045863">
    <property type="entry name" value="CorA_TM1_TM2"/>
</dbReference>
<evidence type="ECO:0000256" key="12">
    <source>
        <dbReference type="ARBA" id="ARBA00034269"/>
    </source>
</evidence>
<gene>
    <name evidence="16" type="ORF">H0A68_19045</name>
</gene>
<dbReference type="GO" id="GO:0015087">
    <property type="term" value="F:cobalt ion transmembrane transporter activity"/>
    <property type="evidence" value="ECO:0007669"/>
    <property type="project" value="TreeGrafter"/>
</dbReference>
<evidence type="ECO:0000256" key="4">
    <source>
        <dbReference type="ARBA" id="ARBA00022475"/>
    </source>
</evidence>
<comment type="subcellular location">
    <subcellularLocation>
        <location evidence="1">Cell membrane</location>
        <topology evidence="1">Multi-pass membrane protein</topology>
    </subcellularLocation>
</comment>
<proteinExistence type="inferred from homology"/>
<dbReference type="FunFam" id="1.20.58.340:FF:000004">
    <property type="entry name" value="Magnesium transport protein CorA"/>
    <property type="match status" value="1"/>
</dbReference>
<dbReference type="SUPFAM" id="SSF143865">
    <property type="entry name" value="CorA soluble domain-like"/>
    <property type="match status" value="1"/>
</dbReference>
<keyword evidence="10" id="KW-0406">Ion transport</keyword>
<name>A0A853FM50_9BURK</name>
<keyword evidence="11 15" id="KW-0472">Membrane</keyword>
<evidence type="ECO:0000256" key="9">
    <source>
        <dbReference type="ARBA" id="ARBA00022989"/>
    </source>
</evidence>
<evidence type="ECO:0000256" key="15">
    <source>
        <dbReference type="SAM" id="Phobius"/>
    </source>
</evidence>
<evidence type="ECO:0000256" key="11">
    <source>
        <dbReference type="ARBA" id="ARBA00023136"/>
    </source>
</evidence>
<evidence type="ECO:0000256" key="2">
    <source>
        <dbReference type="ARBA" id="ARBA00009765"/>
    </source>
</evidence>